<dbReference type="AlphaFoldDB" id="A0A4Y2DCB1"/>
<comment type="caution">
    <text evidence="1">The sequence shown here is derived from an EMBL/GenBank/DDBJ whole genome shotgun (WGS) entry which is preliminary data.</text>
</comment>
<dbReference type="Proteomes" id="UP000499080">
    <property type="component" value="Unassembled WGS sequence"/>
</dbReference>
<sequence>MQRLTILNTRVHLCDAFRGPQRNSAPRENSKLNSLIPRRDFFLLASLKPGLYGRKRLELDSLNQGGHLLNHPTPAHPPSLKAHGNGLWLARIIRPPLLRLSPKLSQNLTSPQRKSTA</sequence>
<keyword evidence="2" id="KW-1185">Reference proteome</keyword>
<reference evidence="1 2" key="1">
    <citation type="journal article" date="2019" name="Sci. Rep.">
        <title>Orb-weaving spider Araneus ventricosus genome elucidates the spidroin gene catalogue.</title>
        <authorList>
            <person name="Kono N."/>
            <person name="Nakamura H."/>
            <person name="Ohtoshi R."/>
            <person name="Moran D.A.P."/>
            <person name="Shinohara A."/>
            <person name="Yoshida Y."/>
            <person name="Fujiwara M."/>
            <person name="Mori M."/>
            <person name="Tomita M."/>
            <person name="Arakawa K."/>
        </authorList>
    </citation>
    <scope>NUCLEOTIDE SEQUENCE [LARGE SCALE GENOMIC DNA]</scope>
</reference>
<protein>
    <submittedName>
        <fullName evidence="1">Uncharacterized protein</fullName>
    </submittedName>
</protein>
<accession>A0A4Y2DCB1</accession>
<organism evidence="1 2">
    <name type="scientific">Araneus ventricosus</name>
    <name type="common">Orbweaver spider</name>
    <name type="synonym">Epeira ventricosa</name>
    <dbReference type="NCBI Taxonomy" id="182803"/>
    <lineage>
        <taxon>Eukaryota</taxon>
        <taxon>Metazoa</taxon>
        <taxon>Ecdysozoa</taxon>
        <taxon>Arthropoda</taxon>
        <taxon>Chelicerata</taxon>
        <taxon>Arachnida</taxon>
        <taxon>Araneae</taxon>
        <taxon>Araneomorphae</taxon>
        <taxon>Entelegynae</taxon>
        <taxon>Araneoidea</taxon>
        <taxon>Araneidae</taxon>
        <taxon>Araneus</taxon>
    </lineage>
</organism>
<gene>
    <name evidence="1" type="ORF">AVEN_82778_1</name>
</gene>
<name>A0A4Y2DCB1_ARAVE</name>
<evidence type="ECO:0000313" key="1">
    <source>
        <dbReference type="EMBL" id="GBM13504.1"/>
    </source>
</evidence>
<dbReference type="EMBL" id="BGPR01000329">
    <property type="protein sequence ID" value="GBM13504.1"/>
    <property type="molecule type" value="Genomic_DNA"/>
</dbReference>
<proteinExistence type="predicted"/>
<evidence type="ECO:0000313" key="2">
    <source>
        <dbReference type="Proteomes" id="UP000499080"/>
    </source>
</evidence>